<dbReference type="AlphaFoldDB" id="A0A502KU20"/>
<dbReference type="InterPro" id="IPR000182">
    <property type="entry name" value="GNAT_dom"/>
</dbReference>
<dbReference type="InterPro" id="IPR012660">
    <property type="entry name" value="YiiD_C"/>
</dbReference>
<dbReference type="InterPro" id="IPR016181">
    <property type="entry name" value="Acyl_CoA_acyltransferase"/>
</dbReference>
<evidence type="ECO:0000313" key="2">
    <source>
        <dbReference type="EMBL" id="TPH15138.1"/>
    </source>
</evidence>
<accession>A0A502KU20</accession>
<dbReference type="Pfam" id="PF09500">
    <property type="entry name" value="YiiD_C"/>
    <property type="match status" value="1"/>
</dbReference>
<dbReference type="RefSeq" id="WP_140603302.1">
    <property type="nucleotide sequence ID" value="NZ_SAWY01000020.1"/>
</dbReference>
<dbReference type="SUPFAM" id="SSF55729">
    <property type="entry name" value="Acyl-CoA N-acyltransferases (Nat)"/>
    <property type="match status" value="1"/>
</dbReference>
<dbReference type="PANTHER" id="PTHR13355">
    <property type="entry name" value="GLUCOSAMINE 6-PHOSPHATE N-ACETYLTRANSFERASE"/>
    <property type="match status" value="1"/>
</dbReference>
<dbReference type="PANTHER" id="PTHR13355:SF22">
    <property type="entry name" value="SLL0786 PROTEIN"/>
    <property type="match status" value="1"/>
</dbReference>
<dbReference type="SUPFAM" id="SSF54637">
    <property type="entry name" value="Thioesterase/thiol ester dehydrase-isomerase"/>
    <property type="match status" value="1"/>
</dbReference>
<evidence type="ECO:0000259" key="1">
    <source>
        <dbReference type="PROSITE" id="PS51186"/>
    </source>
</evidence>
<sequence>MNCCRSPKNSAEFTKYYQLRWKMLREPWQQPVGSEKDDLEEQSYHRMIINSKDEVLAVGRLERNGQHQGKIRYMAVSETTSGQGLGRQLVVELEALAQQLGITQIVLEAREKAVGFYEKLGYLQVNKSHLLFNEIQHFTMQKSLSAHDNHHAELVNELQNTWHDTIPMSKAMNIEISYYDKAKLITHCDPAFNKNLHQTMFAGSIYTLATLTGWGWVYLQLKQAELEGDIVLANADIKYRAPIKGTAHCQLDFEEVIGELTSLKEGKKAKMQVMANLYSGDKVAATFHGQFAVLPKKSS</sequence>
<keyword evidence="2" id="KW-0808">Transferase</keyword>
<evidence type="ECO:0000313" key="3">
    <source>
        <dbReference type="Proteomes" id="UP000315303"/>
    </source>
</evidence>
<dbReference type="InterPro" id="IPR039143">
    <property type="entry name" value="GNPNAT1-like"/>
</dbReference>
<dbReference type="NCBIfam" id="TIGR02447">
    <property type="entry name" value="yiiD_Cterm"/>
    <property type="match status" value="1"/>
</dbReference>
<comment type="caution">
    <text evidence="2">The sequence shown here is derived from an EMBL/GenBank/DDBJ whole genome shotgun (WGS) entry which is preliminary data.</text>
</comment>
<proteinExistence type="predicted"/>
<feature type="domain" description="N-acetyltransferase" evidence="1">
    <location>
        <begin position="7"/>
        <end position="145"/>
    </location>
</feature>
<gene>
    <name evidence="2" type="ORF">EPA86_09985</name>
</gene>
<name>A0A502KU20_9GAMM</name>
<dbReference type="PROSITE" id="PS51186">
    <property type="entry name" value="GNAT"/>
    <property type="match status" value="1"/>
</dbReference>
<protein>
    <submittedName>
        <fullName evidence="2">GNAT family N-acetyltransferase</fullName>
    </submittedName>
</protein>
<organism evidence="2 3">
    <name type="scientific">Litorilituus lipolyticus</name>
    <dbReference type="NCBI Taxonomy" id="2491017"/>
    <lineage>
        <taxon>Bacteria</taxon>
        <taxon>Pseudomonadati</taxon>
        <taxon>Pseudomonadota</taxon>
        <taxon>Gammaproteobacteria</taxon>
        <taxon>Alteromonadales</taxon>
        <taxon>Colwelliaceae</taxon>
        <taxon>Litorilituus</taxon>
    </lineage>
</organism>
<dbReference type="Gene3D" id="3.40.630.30">
    <property type="match status" value="1"/>
</dbReference>
<dbReference type="Pfam" id="PF13673">
    <property type="entry name" value="Acetyltransf_10"/>
    <property type="match status" value="1"/>
</dbReference>
<dbReference type="InterPro" id="IPR029069">
    <property type="entry name" value="HotDog_dom_sf"/>
</dbReference>
<dbReference type="EMBL" id="SAWY01000020">
    <property type="protein sequence ID" value="TPH15138.1"/>
    <property type="molecule type" value="Genomic_DNA"/>
</dbReference>
<dbReference type="OrthoDB" id="4305330at2"/>
<dbReference type="Proteomes" id="UP000315303">
    <property type="component" value="Unassembled WGS sequence"/>
</dbReference>
<dbReference type="GO" id="GO:0008080">
    <property type="term" value="F:N-acetyltransferase activity"/>
    <property type="evidence" value="ECO:0007669"/>
    <property type="project" value="TreeGrafter"/>
</dbReference>
<dbReference type="CDD" id="cd04301">
    <property type="entry name" value="NAT_SF"/>
    <property type="match status" value="1"/>
</dbReference>
<dbReference type="Gene3D" id="3.10.129.10">
    <property type="entry name" value="Hotdog Thioesterase"/>
    <property type="match status" value="1"/>
</dbReference>
<keyword evidence="3" id="KW-1185">Reference proteome</keyword>
<reference evidence="2 3" key="1">
    <citation type="submission" date="2019-01" db="EMBL/GenBank/DDBJ databases">
        <title>Litorilituus lipolytica sp. nov., isolated from intertidal sand of the Yellow Sea in China.</title>
        <authorList>
            <person name="Liu A."/>
        </authorList>
    </citation>
    <scope>NUCLEOTIDE SEQUENCE [LARGE SCALE GENOMIC DNA]</scope>
    <source>
        <strain evidence="2 3">RZ04</strain>
    </source>
</reference>